<evidence type="ECO:0008006" key="4">
    <source>
        <dbReference type="Google" id="ProtNLM"/>
    </source>
</evidence>
<keyword evidence="1" id="KW-0732">Signal</keyword>
<dbReference type="RefSeq" id="WP_169211549.1">
    <property type="nucleotide sequence ID" value="NZ_JAATNW010000007.1"/>
</dbReference>
<dbReference type="Proteomes" id="UP000709336">
    <property type="component" value="Unassembled WGS sequence"/>
</dbReference>
<comment type="caution">
    <text evidence="2">The sequence shown here is derived from an EMBL/GenBank/DDBJ whole genome shotgun (WGS) entry which is preliminary data.</text>
</comment>
<organism evidence="2 3">
    <name type="scientific">Alteromonas ponticola</name>
    <dbReference type="NCBI Taxonomy" id="2720613"/>
    <lineage>
        <taxon>Bacteria</taxon>
        <taxon>Pseudomonadati</taxon>
        <taxon>Pseudomonadota</taxon>
        <taxon>Gammaproteobacteria</taxon>
        <taxon>Alteromonadales</taxon>
        <taxon>Alteromonadaceae</taxon>
        <taxon>Alteromonas/Salinimonas group</taxon>
        <taxon>Alteromonas</taxon>
    </lineage>
</organism>
<keyword evidence="3" id="KW-1185">Reference proteome</keyword>
<evidence type="ECO:0000313" key="3">
    <source>
        <dbReference type="Proteomes" id="UP000709336"/>
    </source>
</evidence>
<dbReference type="EMBL" id="JAATNW010000007">
    <property type="protein sequence ID" value="NMH60985.1"/>
    <property type="molecule type" value="Genomic_DNA"/>
</dbReference>
<reference evidence="2 3" key="1">
    <citation type="submission" date="2020-03" db="EMBL/GenBank/DDBJ databases">
        <title>Alteromonas ponticola sp. nov., isolated from seawater.</title>
        <authorList>
            <person name="Yoon J.-H."/>
            <person name="Kim Y.-O."/>
        </authorList>
    </citation>
    <scope>NUCLEOTIDE SEQUENCE [LARGE SCALE GENOMIC DNA]</scope>
    <source>
        <strain evidence="2 3">MYP5</strain>
    </source>
</reference>
<feature type="signal peptide" evidence="1">
    <location>
        <begin position="1"/>
        <end position="21"/>
    </location>
</feature>
<proteinExistence type="predicted"/>
<evidence type="ECO:0000313" key="2">
    <source>
        <dbReference type="EMBL" id="NMH60985.1"/>
    </source>
</evidence>
<sequence>MKTILAVALVAGSSLSFSSVANEKVGLFLKDNSLESRVCLTAAAHGLDAAMQEVSKSGKSFARFTRHLECNGVSVSAFANRYSGATVVEQREINTEAAKKSVVLVAKNNKESKVCADAAAIGLQRAAATHGLNAHEVRSIVCNDAPISKFVNDFKKKDVQVSAE</sequence>
<evidence type="ECO:0000256" key="1">
    <source>
        <dbReference type="SAM" id="SignalP"/>
    </source>
</evidence>
<feature type="chain" id="PRO_5046246567" description="Exonuclease III" evidence="1">
    <location>
        <begin position="22"/>
        <end position="164"/>
    </location>
</feature>
<accession>A0ABX1R6Y7</accession>
<gene>
    <name evidence="2" type="ORF">HCJ96_13195</name>
</gene>
<protein>
    <recommendedName>
        <fullName evidence="4">Exonuclease III</fullName>
    </recommendedName>
</protein>
<name>A0ABX1R6Y7_9ALTE</name>